<protein>
    <submittedName>
        <fullName evidence="1">Putative DCC family thiol-disulfide oxidoreductase YuxK</fullName>
    </submittedName>
</protein>
<gene>
    <name evidence="1" type="ORF">HNP73_004544</name>
</gene>
<sequence>MDSSQQLVSNYVRSFVEQDGGSLRFAPIRDEDGRMCWELYGILPDGVERKVMLSKTGKPRIFKSSDAVIAYWQDIYPEASEVTIPILKSGNK</sequence>
<evidence type="ECO:0000313" key="1">
    <source>
        <dbReference type="EMBL" id="MBB5224573.1"/>
    </source>
</evidence>
<dbReference type="Proteomes" id="UP000549457">
    <property type="component" value="Unassembled WGS sequence"/>
</dbReference>
<organism evidence="1 2">
    <name type="scientific">Amaricoccus macauensis</name>
    <dbReference type="NCBI Taxonomy" id="57001"/>
    <lineage>
        <taxon>Bacteria</taxon>
        <taxon>Pseudomonadati</taxon>
        <taxon>Pseudomonadota</taxon>
        <taxon>Alphaproteobacteria</taxon>
        <taxon>Rhodobacterales</taxon>
        <taxon>Paracoccaceae</taxon>
        <taxon>Amaricoccus</taxon>
    </lineage>
</organism>
<comment type="caution">
    <text evidence="1">The sequence shown here is derived from an EMBL/GenBank/DDBJ whole genome shotgun (WGS) entry which is preliminary data.</text>
</comment>
<accession>A0A840SZF1</accession>
<reference evidence="1 2" key="1">
    <citation type="submission" date="2020-08" db="EMBL/GenBank/DDBJ databases">
        <title>Genomic Encyclopedia of Type Strains, Phase IV (KMG-IV): sequencing the most valuable type-strain genomes for metagenomic binning, comparative biology and taxonomic classification.</title>
        <authorList>
            <person name="Goeker M."/>
        </authorList>
    </citation>
    <scope>NUCLEOTIDE SEQUENCE [LARGE SCALE GENOMIC DNA]</scope>
    <source>
        <strain evidence="1 2">DSM 101730</strain>
    </source>
</reference>
<keyword evidence="2" id="KW-1185">Reference proteome</keyword>
<proteinExistence type="predicted"/>
<evidence type="ECO:0000313" key="2">
    <source>
        <dbReference type="Proteomes" id="UP000549457"/>
    </source>
</evidence>
<dbReference type="AlphaFoldDB" id="A0A840SZF1"/>
<dbReference type="EMBL" id="JACHFM010000010">
    <property type="protein sequence ID" value="MBB5224573.1"/>
    <property type="molecule type" value="Genomic_DNA"/>
</dbReference>
<name>A0A840SZF1_9RHOB</name>